<organism evidence="1 2">
    <name type="scientific">Methanobrevibacter millerae</name>
    <dbReference type="NCBI Taxonomy" id="230361"/>
    <lineage>
        <taxon>Archaea</taxon>
        <taxon>Methanobacteriati</taxon>
        <taxon>Methanobacteriota</taxon>
        <taxon>Methanomada group</taxon>
        <taxon>Methanobacteria</taxon>
        <taxon>Methanobacteriales</taxon>
        <taxon>Methanobacteriaceae</taxon>
        <taxon>Methanobrevibacter</taxon>
    </lineage>
</organism>
<proteinExistence type="predicted"/>
<dbReference type="AlphaFoldDB" id="A0A0U3E734"/>
<accession>A0A0U3E734</accession>
<gene>
    <name evidence="1" type="ORF">sm9_0270</name>
</gene>
<dbReference type="KEGG" id="mmil:sm9_0270"/>
<name>A0A0U3E734_9EURY</name>
<evidence type="ECO:0000313" key="2">
    <source>
        <dbReference type="Proteomes" id="UP000067738"/>
    </source>
</evidence>
<dbReference type="PATRIC" id="fig|230361.4.peg.283"/>
<evidence type="ECO:0000313" key="1">
    <source>
        <dbReference type="EMBL" id="ALT68072.1"/>
    </source>
</evidence>
<dbReference type="Proteomes" id="UP000067738">
    <property type="component" value="Chromosome"/>
</dbReference>
<sequence>MVILMDSPIYYFKKQLLQDKEEINFFLDLCKQYKKKDRHYYNLPLPDEIYEKYENGLDHNRYNNINNLNKYEEELEFYKWVAEEYDKNDFIITDFHFNRGLRNDDDILKFYISPDYKKIAHEICDEIETKINILKNKGKN</sequence>
<dbReference type="EMBL" id="CP011266">
    <property type="protein sequence ID" value="ALT68072.1"/>
    <property type="molecule type" value="Genomic_DNA"/>
</dbReference>
<reference evidence="1 2" key="1">
    <citation type="submission" date="2015-04" db="EMBL/GenBank/DDBJ databases">
        <title>The complete genome sequence of the rumen methanogen Methanobrevibacter millerae SM9.</title>
        <authorList>
            <person name="Leahy S.C."/>
            <person name="Kelly W.J."/>
            <person name="Pacheco D.M."/>
            <person name="Li D."/>
            <person name="Altermann E."/>
            <person name="Attwood G.T."/>
        </authorList>
    </citation>
    <scope>NUCLEOTIDE SEQUENCE [LARGE SCALE GENOMIC DNA]</scope>
    <source>
        <strain evidence="1 2">SM9</strain>
    </source>
</reference>
<protein>
    <submittedName>
        <fullName evidence="1">Uncharacterized protein</fullName>
    </submittedName>
</protein>
<keyword evidence="2" id="KW-1185">Reference proteome</keyword>